<dbReference type="PROSITE" id="PS00101">
    <property type="entry name" value="HEXAPEP_TRANSFERASES"/>
    <property type="match status" value="1"/>
</dbReference>
<evidence type="ECO:0000256" key="19">
    <source>
        <dbReference type="SAM" id="MobiDB-lite"/>
    </source>
</evidence>
<feature type="binding site" evidence="18">
    <location>
        <position position="393"/>
    </location>
    <ligand>
        <name>UDP-N-acetyl-alpha-D-glucosamine</name>
        <dbReference type="ChEBI" id="CHEBI:57705"/>
    </ligand>
</feature>
<dbReference type="EMBL" id="CP157483">
    <property type="protein sequence ID" value="XBO44720.1"/>
    <property type="molecule type" value="Genomic_DNA"/>
</dbReference>
<evidence type="ECO:0000256" key="8">
    <source>
        <dbReference type="ARBA" id="ARBA00022737"/>
    </source>
</evidence>
<evidence type="ECO:0000256" key="17">
    <source>
        <dbReference type="ARBA" id="ARBA00049628"/>
    </source>
</evidence>
<evidence type="ECO:0000256" key="5">
    <source>
        <dbReference type="ARBA" id="ARBA00022679"/>
    </source>
</evidence>
<feature type="binding site" evidence="18">
    <location>
        <position position="255"/>
    </location>
    <ligand>
        <name>UDP-N-acetyl-alpha-D-glucosamine</name>
        <dbReference type="ChEBI" id="CHEBI:57705"/>
    </ligand>
</feature>
<evidence type="ECO:0000256" key="16">
    <source>
        <dbReference type="ARBA" id="ARBA00048493"/>
    </source>
</evidence>
<comment type="subcellular location">
    <subcellularLocation>
        <location evidence="1 18">Cytoplasm</location>
    </subcellularLocation>
</comment>
<comment type="pathway">
    <text evidence="18">Nucleotide-sugar biosynthesis; UDP-N-acetyl-alpha-D-glucosamine biosynthesis; N-acetyl-alpha-D-glucosamine 1-phosphate from alpha-D-glucosamine 6-phosphate (route II): step 2/2.</text>
</comment>
<protein>
    <recommendedName>
        <fullName evidence="18">Bifunctional protein GlmU</fullName>
    </recommendedName>
    <domain>
        <recommendedName>
            <fullName evidence="18">UDP-N-acetylglucosamine pyrophosphorylase</fullName>
            <ecNumber evidence="18">2.7.7.23</ecNumber>
        </recommendedName>
        <alternativeName>
            <fullName evidence="18">N-acetylglucosamine-1-phosphate uridyltransferase</fullName>
        </alternativeName>
    </domain>
    <domain>
        <recommendedName>
            <fullName evidence="18">Glucosamine-1-phosphate N-acetyltransferase</fullName>
            <ecNumber evidence="18">2.3.1.157</ecNumber>
        </recommendedName>
    </domain>
</protein>
<dbReference type="GO" id="GO:0016020">
    <property type="term" value="C:membrane"/>
    <property type="evidence" value="ECO:0007669"/>
    <property type="project" value="GOC"/>
</dbReference>
<comment type="cofactor">
    <cofactor evidence="18">
        <name>Mg(2+)</name>
        <dbReference type="ChEBI" id="CHEBI:18420"/>
    </cofactor>
    <text evidence="18">Binds 1 Mg(2+) ion per subunit.</text>
</comment>
<feature type="binding site" evidence="18">
    <location>
        <position position="167"/>
    </location>
    <ligand>
        <name>UDP-N-acetyl-alpha-D-glucosamine</name>
        <dbReference type="ChEBI" id="CHEBI:57705"/>
    </ligand>
</feature>
<feature type="region of interest" description="Linker" evidence="18">
    <location>
        <begin position="258"/>
        <end position="278"/>
    </location>
</feature>
<feature type="binding site" evidence="18">
    <location>
        <position position="378"/>
    </location>
    <ligand>
        <name>UDP-N-acetyl-alpha-D-glucosamine</name>
        <dbReference type="ChEBI" id="CHEBI:57705"/>
    </ligand>
</feature>
<dbReference type="NCBIfam" id="TIGR01173">
    <property type="entry name" value="glmU"/>
    <property type="match status" value="1"/>
</dbReference>
<evidence type="ECO:0000256" key="4">
    <source>
        <dbReference type="ARBA" id="ARBA00022490"/>
    </source>
</evidence>
<evidence type="ECO:0000256" key="7">
    <source>
        <dbReference type="ARBA" id="ARBA00022723"/>
    </source>
</evidence>
<dbReference type="RefSeq" id="WP_406832204.1">
    <property type="nucleotide sequence ID" value="NZ_CP157483.1"/>
</dbReference>
<dbReference type="Pfam" id="PF12804">
    <property type="entry name" value="NTP_transf_3"/>
    <property type="match status" value="1"/>
</dbReference>
<dbReference type="InterPro" id="IPR018357">
    <property type="entry name" value="Hexapep_transf_CS"/>
</dbReference>
<dbReference type="PANTHER" id="PTHR43584:SF3">
    <property type="entry name" value="BIFUNCTIONAL PROTEIN GLMU"/>
    <property type="match status" value="1"/>
</dbReference>
<evidence type="ECO:0000256" key="18">
    <source>
        <dbReference type="HAMAP-Rule" id="MF_01631"/>
    </source>
</evidence>
<keyword evidence="5 18" id="KW-0808">Transferase</keyword>
<dbReference type="InterPro" id="IPR050065">
    <property type="entry name" value="GlmU-like"/>
</dbReference>
<evidence type="ECO:0000256" key="10">
    <source>
        <dbReference type="ARBA" id="ARBA00022960"/>
    </source>
</evidence>
<dbReference type="InterPro" id="IPR001451">
    <property type="entry name" value="Hexapep"/>
</dbReference>
<accession>A0AAU7JX23</accession>
<evidence type="ECO:0000256" key="13">
    <source>
        <dbReference type="ARBA" id="ARBA00023315"/>
    </source>
</evidence>
<evidence type="ECO:0000256" key="1">
    <source>
        <dbReference type="ARBA" id="ARBA00004496"/>
    </source>
</evidence>
<evidence type="ECO:0000259" key="20">
    <source>
        <dbReference type="Pfam" id="PF12804"/>
    </source>
</evidence>
<comment type="catalytic activity">
    <reaction evidence="15 18">
        <text>alpha-D-glucosamine 1-phosphate + acetyl-CoA = N-acetyl-alpha-D-glucosamine 1-phosphate + CoA + H(+)</text>
        <dbReference type="Rhea" id="RHEA:13725"/>
        <dbReference type="ChEBI" id="CHEBI:15378"/>
        <dbReference type="ChEBI" id="CHEBI:57287"/>
        <dbReference type="ChEBI" id="CHEBI:57288"/>
        <dbReference type="ChEBI" id="CHEBI:57776"/>
        <dbReference type="ChEBI" id="CHEBI:58516"/>
        <dbReference type="EC" id="2.3.1.157"/>
    </reaction>
</comment>
<keyword evidence="9 18" id="KW-0460">Magnesium</keyword>
<comment type="similarity">
    <text evidence="2 18">In the C-terminal section; belongs to the transferase hexapeptide repeat family.</text>
</comment>
<dbReference type="GO" id="GO:0009252">
    <property type="term" value="P:peptidoglycan biosynthetic process"/>
    <property type="evidence" value="ECO:0007669"/>
    <property type="project" value="UniProtKB-UniRule"/>
</dbReference>
<gene>
    <name evidence="18 21" type="primary">glmU</name>
    <name evidence="21" type="ORF">ABEG17_05085</name>
</gene>
<dbReference type="SUPFAM" id="SSF51161">
    <property type="entry name" value="Trimeric LpxA-like enzymes"/>
    <property type="match status" value="1"/>
</dbReference>
<comment type="pathway">
    <text evidence="18">Bacterial outer membrane biogenesis; LPS lipid A biosynthesis.</text>
</comment>
<reference evidence="21" key="1">
    <citation type="submission" date="2024-05" db="EMBL/GenBank/DDBJ databases">
        <authorList>
            <person name="Kim S."/>
            <person name="Heo J."/>
            <person name="Choi H."/>
            <person name="Choi Y."/>
            <person name="Kwon S.-W."/>
            <person name="Kim Y."/>
        </authorList>
    </citation>
    <scope>NUCLEOTIDE SEQUENCE</scope>
    <source>
        <strain evidence="21">KACC 23699</strain>
    </source>
</reference>
<dbReference type="PANTHER" id="PTHR43584">
    <property type="entry name" value="NUCLEOTIDYL TRANSFERASE"/>
    <property type="match status" value="1"/>
</dbReference>
<dbReference type="InterPro" id="IPR029044">
    <property type="entry name" value="Nucleotide-diphossugar_trans"/>
</dbReference>
<feature type="active site" description="Proton acceptor" evidence="18">
    <location>
        <position position="390"/>
    </location>
</feature>
<feature type="binding site" evidence="18">
    <location>
        <begin position="128"/>
        <end position="130"/>
    </location>
    <ligand>
        <name>UDP-N-acetyl-alpha-D-glucosamine</name>
        <dbReference type="ChEBI" id="CHEBI:57705"/>
    </ligand>
</feature>
<keyword evidence="10 18" id="KW-0133">Cell shape</keyword>
<comment type="subunit">
    <text evidence="18">Homotrimer.</text>
</comment>
<dbReference type="Gene3D" id="2.160.10.10">
    <property type="entry name" value="Hexapeptide repeat proteins"/>
    <property type="match status" value="1"/>
</dbReference>
<evidence type="ECO:0000256" key="15">
    <source>
        <dbReference type="ARBA" id="ARBA00048247"/>
    </source>
</evidence>
<dbReference type="GO" id="GO:0009245">
    <property type="term" value="P:lipid A biosynthetic process"/>
    <property type="evidence" value="ECO:0007669"/>
    <property type="project" value="UniProtKB-UniRule"/>
</dbReference>
<dbReference type="Gene3D" id="3.90.550.10">
    <property type="entry name" value="Spore Coat Polysaccharide Biosynthesis Protein SpsA, Chain A"/>
    <property type="match status" value="1"/>
</dbReference>
<keyword evidence="13 18" id="KW-0012">Acyltransferase</keyword>
<feature type="binding site" evidence="18">
    <location>
        <position position="407"/>
    </location>
    <ligand>
        <name>acetyl-CoA</name>
        <dbReference type="ChEBI" id="CHEBI:57288"/>
    </ligand>
</feature>
<comment type="pathway">
    <text evidence="18">Nucleotide-sugar biosynthesis; UDP-N-acetyl-alpha-D-glucosamine biosynthesis; UDP-N-acetyl-alpha-D-glucosamine from N-acetyl-alpha-D-glucosamine 1-phosphate: step 1/1.</text>
</comment>
<dbReference type="InterPro" id="IPR011004">
    <property type="entry name" value="Trimer_LpxA-like_sf"/>
</dbReference>
<evidence type="ECO:0000256" key="12">
    <source>
        <dbReference type="ARBA" id="ARBA00023268"/>
    </source>
</evidence>
<feature type="binding site" evidence="18">
    <location>
        <position position="360"/>
    </location>
    <ligand>
        <name>UDP-N-acetyl-alpha-D-glucosamine</name>
        <dbReference type="ChEBI" id="CHEBI:57705"/>
    </ligand>
</feature>
<dbReference type="CDD" id="cd02540">
    <property type="entry name" value="GT2_GlmU_N_bac"/>
    <property type="match status" value="1"/>
</dbReference>
<feature type="region of interest" description="Disordered" evidence="19">
    <location>
        <begin position="1"/>
        <end position="21"/>
    </location>
</feature>
<dbReference type="GO" id="GO:0071555">
    <property type="term" value="P:cell wall organization"/>
    <property type="evidence" value="ECO:0007669"/>
    <property type="project" value="UniProtKB-KW"/>
</dbReference>
<dbReference type="GO" id="GO:0005737">
    <property type="term" value="C:cytoplasm"/>
    <property type="evidence" value="ECO:0007669"/>
    <property type="project" value="UniProtKB-SubCell"/>
</dbReference>
<comment type="catalytic activity">
    <reaction evidence="16 18">
        <text>N-acetyl-alpha-D-glucosamine 1-phosphate + UTP + H(+) = UDP-N-acetyl-alpha-D-glucosamine + diphosphate</text>
        <dbReference type="Rhea" id="RHEA:13509"/>
        <dbReference type="ChEBI" id="CHEBI:15378"/>
        <dbReference type="ChEBI" id="CHEBI:33019"/>
        <dbReference type="ChEBI" id="CHEBI:46398"/>
        <dbReference type="ChEBI" id="CHEBI:57705"/>
        <dbReference type="ChEBI" id="CHEBI:57776"/>
        <dbReference type="EC" id="2.7.7.23"/>
    </reaction>
</comment>
<dbReference type="NCBIfam" id="NF010932">
    <property type="entry name" value="PRK14352.1"/>
    <property type="match status" value="1"/>
</dbReference>
<feature type="binding site" evidence="18">
    <location>
        <position position="450"/>
    </location>
    <ligand>
        <name>acetyl-CoA</name>
        <dbReference type="ChEBI" id="CHEBI:57288"/>
    </ligand>
</feature>
<keyword evidence="6 18" id="KW-0548">Nucleotidyltransferase</keyword>
<dbReference type="GO" id="GO:0008360">
    <property type="term" value="P:regulation of cell shape"/>
    <property type="evidence" value="ECO:0007669"/>
    <property type="project" value="UniProtKB-KW"/>
</dbReference>
<evidence type="ECO:0000313" key="21">
    <source>
        <dbReference type="EMBL" id="XBO44720.1"/>
    </source>
</evidence>
<evidence type="ECO:0000256" key="9">
    <source>
        <dbReference type="ARBA" id="ARBA00022842"/>
    </source>
</evidence>
<feature type="binding site" evidence="18">
    <location>
        <position position="182"/>
    </location>
    <ligand>
        <name>UDP-N-acetyl-alpha-D-glucosamine</name>
        <dbReference type="ChEBI" id="CHEBI:57705"/>
    </ligand>
</feature>
<dbReference type="HAMAP" id="MF_01631">
    <property type="entry name" value="GlmU"/>
    <property type="match status" value="1"/>
</dbReference>
<feature type="domain" description="MobA-like NTP transferase" evidence="20">
    <location>
        <begin position="29"/>
        <end position="158"/>
    </location>
</feature>
<dbReference type="GO" id="GO:0003977">
    <property type="term" value="F:UDP-N-acetylglucosamine diphosphorylase activity"/>
    <property type="evidence" value="ECO:0007669"/>
    <property type="project" value="UniProtKB-UniRule"/>
</dbReference>
<feature type="binding site" evidence="18">
    <location>
        <position position="46"/>
    </location>
    <ligand>
        <name>UDP-N-acetyl-alpha-D-glucosamine</name>
        <dbReference type="ChEBI" id="CHEBI:57705"/>
    </ligand>
</feature>
<keyword evidence="14 18" id="KW-0961">Cell wall biogenesis/degradation</keyword>
<dbReference type="CDD" id="cd03353">
    <property type="entry name" value="LbH_GlmU_C"/>
    <property type="match status" value="1"/>
</dbReference>
<feature type="binding site" evidence="18">
    <location>
        <position position="432"/>
    </location>
    <ligand>
        <name>acetyl-CoA</name>
        <dbReference type="ChEBI" id="CHEBI:57288"/>
    </ligand>
</feature>
<feature type="binding site" evidence="18">
    <location>
        <position position="130"/>
    </location>
    <ligand>
        <name>Mg(2+)</name>
        <dbReference type="ChEBI" id="CHEBI:18420"/>
    </ligand>
</feature>
<dbReference type="Pfam" id="PF00132">
    <property type="entry name" value="Hexapep"/>
    <property type="match status" value="2"/>
</dbReference>
<proteinExistence type="inferred from homology"/>
<keyword evidence="11 18" id="KW-0573">Peptidoglycan synthesis</keyword>
<feature type="binding site" evidence="18">
    <location>
        <begin position="32"/>
        <end position="35"/>
    </location>
    <ligand>
        <name>UDP-N-acetyl-alpha-D-glucosamine</name>
        <dbReference type="ChEBI" id="CHEBI:57705"/>
    </ligand>
</feature>
<dbReference type="InterPro" id="IPR005882">
    <property type="entry name" value="Bifunctional_GlmU"/>
</dbReference>
<comment type="similarity">
    <text evidence="3 18">In the N-terminal section; belongs to the N-acetylglucosamine-1-phosphate uridyltransferase family.</text>
</comment>
<organism evidence="21">
    <name type="scientific">Pedococcus sp. KACC 23699</name>
    <dbReference type="NCBI Taxonomy" id="3149228"/>
    <lineage>
        <taxon>Bacteria</taxon>
        <taxon>Bacillati</taxon>
        <taxon>Actinomycetota</taxon>
        <taxon>Actinomycetes</taxon>
        <taxon>Micrococcales</taxon>
        <taxon>Intrasporangiaceae</taxon>
        <taxon>Pedococcus</taxon>
    </lineage>
</organism>
<keyword evidence="4 18" id="KW-0963">Cytoplasm</keyword>
<dbReference type="EC" id="2.3.1.157" evidence="18"/>
<feature type="binding site" evidence="18">
    <location>
        <position position="255"/>
    </location>
    <ligand>
        <name>Mg(2+)</name>
        <dbReference type="ChEBI" id="CHEBI:18420"/>
    </ligand>
</feature>
<dbReference type="GO" id="GO:0006048">
    <property type="term" value="P:UDP-N-acetylglucosamine biosynthetic process"/>
    <property type="evidence" value="ECO:0007669"/>
    <property type="project" value="InterPro"/>
</dbReference>
<evidence type="ECO:0000256" key="6">
    <source>
        <dbReference type="ARBA" id="ARBA00022695"/>
    </source>
</evidence>
<dbReference type="GO" id="GO:0019134">
    <property type="term" value="F:glucosamine-1-phosphate N-acetyltransferase activity"/>
    <property type="evidence" value="ECO:0007669"/>
    <property type="project" value="UniProtKB-UniRule"/>
</dbReference>
<sequence length="507" mass="52817">MTRVPSHPTRSLEPSRVNAPHGTPRLAAVIVLAAGEGTRMKSSTPKVLHRIGGRTLVGHAIAAARAARPEHLAVVVRHERDLVAAHVAQIDPAAVIADQDDVKGTGRATECALDALPDDLDGTVLVTYGDVPLLAGDTLVSLIAEHEDSGSAATVITAHLADPTGYGRILRDTEGGVEGIVEQKDATEQQRAITEINSGIYAFDATVLREALAKVGTDNAQGEKYLTDVLAIARAAGGRVSAHLIEDLWQTEGVNDRVQLARLGKELNRRTTERWMREGVTIIDPETTWIDTDVTIGRDAMVLPGTQLLGATIIGANAVIGPDTTLTDTEVGEGAEVKRTEALLAVIGAEATVGPFSYLRPGTELGAKGKIGGFVETKNAKIADGAKVPHLTYAGDATIGEGANIGAGTIFANYDGVNKHHTTVGRHSFVGSNSVLVAPVTIADGAYVGAGSAVTGDVEPGQIAVARGRQRNIDGWVARARAGTKTDQAAKAAAPHTEDSTEGQDQA</sequence>
<name>A0AAU7JX23_9MICO</name>
<evidence type="ECO:0000256" key="2">
    <source>
        <dbReference type="ARBA" id="ARBA00007707"/>
    </source>
</evidence>
<dbReference type="GO" id="GO:0000287">
    <property type="term" value="F:magnesium ion binding"/>
    <property type="evidence" value="ECO:0007669"/>
    <property type="project" value="UniProtKB-UniRule"/>
</dbReference>
<keyword evidence="12 18" id="KW-0511">Multifunctional enzyme</keyword>
<feature type="binding site" evidence="18">
    <location>
        <begin position="413"/>
        <end position="414"/>
    </location>
    <ligand>
        <name>acetyl-CoA</name>
        <dbReference type="ChEBI" id="CHEBI:57288"/>
    </ligand>
</feature>
<feature type="region of interest" description="Pyrophosphorylase" evidence="18">
    <location>
        <begin position="1"/>
        <end position="257"/>
    </location>
</feature>
<feature type="binding site" evidence="18">
    <location>
        <position position="197"/>
    </location>
    <ligand>
        <name>UDP-N-acetyl-alpha-D-glucosamine</name>
        <dbReference type="ChEBI" id="CHEBI:57705"/>
    </ligand>
</feature>
<dbReference type="EC" id="2.7.7.23" evidence="18"/>
<evidence type="ECO:0000256" key="11">
    <source>
        <dbReference type="ARBA" id="ARBA00022984"/>
    </source>
</evidence>
<comment type="function">
    <text evidence="17 18">Catalyzes the last two sequential reactions in the de novo biosynthetic pathway for UDP-N-acetylglucosamine (UDP-GlcNAc). The C-terminal domain catalyzes the transfer of acetyl group from acetyl coenzyme A to glucosamine-1-phosphate (GlcN-1-P) to produce N-acetylglucosamine-1-phosphate (GlcNAc-1-P), which is converted into UDP-GlcNAc by the transfer of uridine 5-monophosphate (from uridine 5-triphosphate), a reaction catalyzed by the N-terminal domain.</text>
</comment>
<feature type="region of interest" description="N-acetyltransferase" evidence="18">
    <location>
        <begin position="279"/>
        <end position="507"/>
    </location>
</feature>
<feature type="binding site" evidence="18">
    <location>
        <position position="404"/>
    </location>
    <ligand>
        <name>UDP-N-acetyl-alpha-D-glucosamine</name>
        <dbReference type="ChEBI" id="CHEBI:57705"/>
    </ligand>
</feature>
<feature type="binding site" evidence="18">
    <location>
        <begin position="104"/>
        <end position="105"/>
    </location>
    <ligand>
        <name>UDP-N-acetyl-alpha-D-glucosamine</name>
        <dbReference type="ChEBI" id="CHEBI:57705"/>
    </ligand>
</feature>
<feature type="binding site" evidence="18">
    <location>
        <position position="99"/>
    </location>
    <ligand>
        <name>UDP-N-acetyl-alpha-D-glucosamine</name>
        <dbReference type="ChEBI" id="CHEBI:57705"/>
    </ligand>
</feature>
<keyword evidence="7 18" id="KW-0479">Metal-binding</keyword>
<evidence type="ECO:0000256" key="14">
    <source>
        <dbReference type="ARBA" id="ARBA00023316"/>
    </source>
</evidence>
<dbReference type="AlphaFoldDB" id="A0AAU7JX23"/>
<evidence type="ECO:0000256" key="3">
    <source>
        <dbReference type="ARBA" id="ARBA00007947"/>
    </source>
</evidence>
<dbReference type="InterPro" id="IPR025877">
    <property type="entry name" value="MobA-like_NTP_Trfase"/>
</dbReference>
<dbReference type="InterPro" id="IPR038009">
    <property type="entry name" value="GlmU_C_LbH"/>
</dbReference>
<keyword evidence="8 18" id="KW-0677">Repeat</keyword>
<feature type="region of interest" description="Disordered" evidence="19">
    <location>
        <begin position="480"/>
        <end position="507"/>
    </location>
</feature>
<feature type="binding site" evidence="18">
    <location>
        <position position="467"/>
    </location>
    <ligand>
        <name>acetyl-CoA</name>
        <dbReference type="ChEBI" id="CHEBI:57288"/>
    </ligand>
</feature>
<dbReference type="GO" id="GO:0000902">
    <property type="term" value="P:cell morphogenesis"/>
    <property type="evidence" value="ECO:0007669"/>
    <property type="project" value="UniProtKB-UniRule"/>
</dbReference>
<dbReference type="SUPFAM" id="SSF53448">
    <property type="entry name" value="Nucleotide-diphospho-sugar transferases"/>
    <property type="match status" value="1"/>
</dbReference>